<dbReference type="SUPFAM" id="SSF50965">
    <property type="entry name" value="Galactose oxidase, central domain"/>
    <property type="match status" value="1"/>
</dbReference>
<dbReference type="Pfam" id="PF24681">
    <property type="entry name" value="Kelch_KLHDC2_KLHL20_DRC7"/>
    <property type="match status" value="2"/>
</dbReference>
<dbReference type="Gene3D" id="2.120.10.80">
    <property type="entry name" value="Kelch-type beta propeller"/>
    <property type="match status" value="3"/>
</dbReference>
<reference evidence="6 7" key="1">
    <citation type="journal article" date="2021" name="Elife">
        <title>Chloroplast acquisition without the gene transfer in kleptoplastic sea slugs, Plakobranchus ocellatus.</title>
        <authorList>
            <person name="Maeda T."/>
            <person name="Takahashi S."/>
            <person name="Yoshida T."/>
            <person name="Shimamura S."/>
            <person name="Takaki Y."/>
            <person name="Nagai Y."/>
            <person name="Toyoda A."/>
            <person name="Suzuki Y."/>
            <person name="Arimoto A."/>
            <person name="Ishii H."/>
            <person name="Satoh N."/>
            <person name="Nishiyama T."/>
            <person name="Hasebe M."/>
            <person name="Maruyama T."/>
            <person name="Minagawa J."/>
            <person name="Obokata J."/>
            <person name="Shigenobu S."/>
        </authorList>
    </citation>
    <scope>NUCLEOTIDE SEQUENCE [LARGE SCALE GENOMIC DNA]</scope>
</reference>
<feature type="region of interest" description="Disordered" evidence="5">
    <location>
        <begin position="208"/>
        <end position="247"/>
    </location>
</feature>
<feature type="compositionally biased region" description="Basic and acidic residues" evidence="5">
    <location>
        <begin position="214"/>
        <end position="233"/>
    </location>
</feature>
<protein>
    <recommendedName>
        <fullName evidence="4">Rab9 effector protein with kelch motifs</fullName>
    </recommendedName>
</protein>
<dbReference type="PANTHER" id="PTHR46647">
    <property type="entry name" value="RAB9 EFFECTOR PROTEIN WITH KELCH MOTIFS"/>
    <property type="match status" value="1"/>
</dbReference>
<evidence type="ECO:0000256" key="5">
    <source>
        <dbReference type="SAM" id="MobiDB-lite"/>
    </source>
</evidence>
<evidence type="ECO:0000313" key="7">
    <source>
        <dbReference type="Proteomes" id="UP000735302"/>
    </source>
</evidence>
<evidence type="ECO:0000256" key="2">
    <source>
        <dbReference type="ARBA" id="ARBA00022737"/>
    </source>
</evidence>
<evidence type="ECO:0000256" key="4">
    <source>
        <dbReference type="ARBA" id="ARBA00039295"/>
    </source>
</evidence>
<comment type="function">
    <text evidence="3">Rab9 effector required for endosome to trans-Golgi network (TGN) transport.</text>
</comment>
<dbReference type="PANTHER" id="PTHR46647:SF1">
    <property type="entry name" value="RAB9 EFFECTOR PROTEIN WITH KELCH MOTIFS"/>
    <property type="match status" value="1"/>
</dbReference>
<evidence type="ECO:0000256" key="3">
    <source>
        <dbReference type="ARBA" id="ARBA00037224"/>
    </source>
</evidence>
<comment type="caution">
    <text evidence="6">The sequence shown here is derived from an EMBL/GenBank/DDBJ whole genome shotgun (WGS) entry which is preliminary data.</text>
</comment>
<keyword evidence="1" id="KW-0880">Kelch repeat</keyword>
<gene>
    <name evidence="6" type="ORF">PoB_007508300</name>
</gene>
<sequence>MELHPFLEGDQRPSPRWWYVLSTTGDSPSMRVGHSATFVPGESVGESGRVFIIGGANPSQVFDEVWTLDLTTRAWDTVECPGFRGRYEHAAFRVGNHSTKIFIFGGATQEGCLNDVQSMDVSTGTWVDVEVSGTPPAPRTHRSAAVVGSKVYFFSGGHCGSEPVADRSVHCLDTETWAWTALTPKGNAPKARHGHLMVAATAAQPCQTASNAERTCKPSSDDRVRPSTKKDSRNGVSAEGSGSGSSSARIYVHGGMSGATFFDDLHVLDVERCTWSLVRKKRTSPSPRAAHDGLIHNNQLVIFGGMSQEKALDDAHQFNPEGNSWTKLEFDGPAPPNRLDFAMCAIQLSVPAMSAASMSDAQLELTGASSSTKEVLERELKPGSASSRDSFSDSASVDEALFTLDKGDTTQEQGQKANHNHSAILLSREATHPTEEEQEASYENIDLLFIHGGMDTEGEIFDDTLVLALTS</sequence>
<dbReference type="Proteomes" id="UP000735302">
    <property type="component" value="Unassembled WGS sequence"/>
</dbReference>
<keyword evidence="7" id="KW-1185">Reference proteome</keyword>
<keyword evidence="2" id="KW-0677">Repeat</keyword>
<dbReference type="EMBL" id="BLXT01008438">
    <property type="protein sequence ID" value="GFO48578.1"/>
    <property type="molecule type" value="Genomic_DNA"/>
</dbReference>
<dbReference type="InterPro" id="IPR052124">
    <property type="entry name" value="Rab9_kelch_effector"/>
</dbReference>
<dbReference type="AlphaFoldDB" id="A0AAV4DWU1"/>
<evidence type="ECO:0000256" key="1">
    <source>
        <dbReference type="ARBA" id="ARBA00022441"/>
    </source>
</evidence>
<proteinExistence type="predicted"/>
<name>A0AAV4DWU1_9GAST</name>
<organism evidence="6 7">
    <name type="scientific">Plakobranchus ocellatus</name>
    <dbReference type="NCBI Taxonomy" id="259542"/>
    <lineage>
        <taxon>Eukaryota</taxon>
        <taxon>Metazoa</taxon>
        <taxon>Spiralia</taxon>
        <taxon>Lophotrochozoa</taxon>
        <taxon>Mollusca</taxon>
        <taxon>Gastropoda</taxon>
        <taxon>Heterobranchia</taxon>
        <taxon>Euthyneura</taxon>
        <taxon>Panpulmonata</taxon>
        <taxon>Sacoglossa</taxon>
        <taxon>Placobranchoidea</taxon>
        <taxon>Plakobranchidae</taxon>
        <taxon>Plakobranchus</taxon>
    </lineage>
</organism>
<accession>A0AAV4DWU1</accession>
<dbReference type="InterPro" id="IPR011043">
    <property type="entry name" value="Gal_Oxase/kelch_b-propeller"/>
</dbReference>
<evidence type="ECO:0000313" key="6">
    <source>
        <dbReference type="EMBL" id="GFO48578.1"/>
    </source>
</evidence>
<dbReference type="InterPro" id="IPR015915">
    <property type="entry name" value="Kelch-typ_b-propeller"/>
</dbReference>